<feature type="transmembrane region" description="Helical" evidence="12">
    <location>
        <begin position="319"/>
        <end position="337"/>
    </location>
</feature>
<feature type="transmembrane region" description="Helical" evidence="12">
    <location>
        <begin position="163"/>
        <end position="185"/>
    </location>
</feature>
<evidence type="ECO:0000256" key="9">
    <source>
        <dbReference type="ARBA" id="ARBA00037295"/>
    </source>
</evidence>
<feature type="domain" description="Major facilitator superfamily (MFS) profile" evidence="13">
    <location>
        <begin position="24"/>
        <end position="434"/>
    </location>
</feature>
<dbReference type="Proteomes" id="UP000198507">
    <property type="component" value="Unassembled WGS sequence"/>
</dbReference>
<evidence type="ECO:0000256" key="8">
    <source>
        <dbReference type="ARBA" id="ARBA00023136"/>
    </source>
</evidence>
<sequence length="463" mass="49979">MRDRVVEPPGSHEPSEFQKTPRKAAASGWMGSALEYYDFFIYAQAAALVFPTLFFPESDPQIGIIISLATFGVGYVARPIGAFVLGHWGDTRGRKNVLVLCMLLMGVSTFLVALLPTYQQVGLLAPALLVALRLVQGFAVGGEISGASAMIVEHAPFGRRGYYASYTLQGVQAGQILAAAVFLPLAAILPEEAFQSWGWRIPFLLSALVVVAGVIIRRRVDETPVFQEEAVHGEVPKAPIVQAVRESGPDMLRVICMALMNAVPVATTVFGATYATQEAYGIEFSAATYLWISVVGNAVAVLLIPYVGNLSDRIGRRPCIIVGALGSTALSFAYLYAISQGSVVWAFVFAILMWGVVYQGYNAVFPAFYQELFPTRTRVTAFAVSQNLGTMITAFLPTVYAIIAPGDANVPLIVGGITFGIGIIAATAAWSARETHRVHMDDLGRDDAPMVPREEYERIRASL</sequence>
<dbReference type="RefSeq" id="WP_091438994.1">
    <property type="nucleotide sequence ID" value="NZ_FOIE01000001.1"/>
</dbReference>
<dbReference type="GO" id="GO:0005886">
    <property type="term" value="C:plasma membrane"/>
    <property type="evidence" value="ECO:0007669"/>
    <property type="project" value="UniProtKB-SubCell"/>
</dbReference>
<feature type="transmembrane region" description="Helical" evidence="12">
    <location>
        <begin position="197"/>
        <end position="216"/>
    </location>
</feature>
<feature type="transmembrane region" description="Helical" evidence="12">
    <location>
        <begin position="343"/>
        <end position="369"/>
    </location>
</feature>
<dbReference type="CDD" id="cd17369">
    <property type="entry name" value="MFS_ShiA_like"/>
    <property type="match status" value="1"/>
</dbReference>
<feature type="transmembrane region" description="Helical" evidence="12">
    <location>
        <begin position="62"/>
        <end position="85"/>
    </location>
</feature>
<feature type="transmembrane region" description="Helical" evidence="12">
    <location>
        <begin position="97"/>
        <end position="115"/>
    </location>
</feature>
<evidence type="ECO:0000259" key="13">
    <source>
        <dbReference type="PROSITE" id="PS50850"/>
    </source>
</evidence>
<evidence type="ECO:0000256" key="4">
    <source>
        <dbReference type="ARBA" id="ARBA00022475"/>
    </source>
</evidence>
<evidence type="ECO:0000256" key="11">
    <source>
        <dbReference type="SAM" id="MobiDB-lite"/>
    </source>
</evidence>
<comment type="function">
    <text evidence="9">May be a proton symporter involved in the uptake of osmolytes such as proline and glycine betaine.</text>
</comment>
<dbReference type="InterPro" id="IPR036259">
    <property type="entry name" value="MFS_trans_sf"/>
</dbReference>
<evidence type="ECO:0000256" key="5">
    <source>
        <dbReference type="ARBA" id="ARBA00022692"/>
    </source>
</evidence>
<dbReference type="OrthoDB" id="8953821at2"/>
<dbReference type="SUPFAM" id="SSF103473">
    <property type="entry name" value="MFS general substrate transporter"/>
    <property type="match status" value="1"/>
</dbReference>
<evidence type="ECO:0000313" key="15">
    <source>
        <dbReference type="Proteomes" id="UP000198507"/>
    </source>
</evidence>
<protein>
    <recommendedName>
        <fullName evidence="10">Putative proline/betaine transporter</fullName>
    </recommendedName>
</protein>
<evidence type="ECO:0000256" key="2">
    <source>
        <dbReference type="ARBA" id="ARBA00008240"/>
    </source>
</evidence>
<keyword evidence="3" id="KW-0813">Transport</keyword>
<dbReference type="GO" id="GO:0015293">
    <property type="term" value="F:symporter activity"/>
    <property type="evidence" value="ECO:0007669"/>
    <property type="project" value="UniProtKB-KW"/>
</dbReference>
<accession>A0A1H9ZLA7</accession>
<proteinExistence type="inferred from homology"/>
<evidence type="ECO:0000256" key="7">
    <source>
        <dbReference type="ARBA" id="ARBA00022989"/>
    </source>
</evidence>
<keyword evidence="6" id="KW-0769">Symport</keyword>
<evidence type="ECO:0000256" key="6">
    <source>
        <dbReference type="ARBA" id="ARBA00022847"/>
    </source>
</evidence>
<dbReference type="PROSITE" id="PS00216">
    <property type="entry name" value="SUGAR_TRANSPORT_1"/>
    <property type="match status" value="1"/>
</dbReference>
<dbReference type="InterPro" id="IPR005829">
    <property type="entry name" value="Sugar_transporter_CS"/>
</dbReference>
<comment type="subcellular location">
    <subcellularLocation>
        <location evidence="1">Cell membrane</location>
        <topology evidence="1">Multi-pass membrane protein</topology>
    </subcellularLocation>
</comment>
<reference evidence="15" key="1">
    <citation type="submission" date="2016-10" db="EMBL/GenBank/DDBJ databases">
        <authorList>
            <person name="Varghese N."/>
            <person name="Submissions S."/>
        </authorList>
    </citation>
    <scope>NUCLEOTIDE SEQUENCE [LARGE SCALE GENOMIC DNA]</scope>
    <source>
        <strain evidence="15">DSM 44209</strain>
    </source>
</reference>
<dbReference type="Pfam" id="PF07690">
    <property type="entry name" value="MFS_1"/>
    <property type="match status" value="1"/>
</dbReference>
<feature type="transmembrane region" description="Helical" evidence="12">
    <location>
        <begin position="254"/>
        <end position="276"/>
    </location>
</feature>
<keyword evidence="5 12" id="KW-0812">Transmembrane</keyword>
<evidence type="ECO:0000256" key="12">
    <source>
        <dbReference type="SAM" id="Phobius"/>
    </source>
</evidence>
<dbReference type="EMBL" id="FOIE01000001">
    <property type="protein sequence ID" value="SES82515.1"/>
    <property type="molecule type" value="Genomic_DNA"/>
</dbReference>
<evidence type="ECO:0000256" key="1">
    <source>
        <dbReference type="ARBA" id="ARBA00004651"/>
    </source>
</evidence>
<dbReference type="PROSITE" id="PS50850">
    <property type="entry name" value="MFS"/>
    <property type="match status" value="1"/>
</dbReference>
<gene>
    <name evidence="14" type="ORF">SAMN04488546_0664</name>
</gene>
<dbReference type="PANTHER" id="PTHR43045:SF1">
    <property type="entry name" value="SHIKIMATE TRANSPORTER"/>
    <property type="match status" value="1"/>
</dbReference>
<feature type="transmembrane region" description="Helical" evidence="12">
    <location>
        <begin position="409"/>
        <end position="430"/>
    </location>
</feature>
<keyword evidence="8 12" id="KW-0472">Membrane</keyword>
<dbReference type="AlphaFoldDB" id="A0A1H9ZLA7"/>
<keyword evidence="7 12" id="KW-1133">Transmembrane helix</keyword>
<dbReference type="FunFam" id="1.20.1250.20:FF:000001">
    <property type="entry name" value="Dicarboxylate MFS transporter"/>
    <property type="match status" value="1"/>
</dbReference>
<feature type="region of interest" description="Disordered" evidence="11">
    <location>
        <begin position="1"/>
        <end position="20"/>
    </location>
</feature>
<feature type="transmembrane region" description="Helical" evidence="12">
    <location>
        <begin position="121"/>
        <end position="142"/>
    </location>
</feature>
<dbReference type="PANTHER" id="PTHR43045">
    <property type="entry name" value="SHIKIMATE TRANSPORTER"/>
    <property type="match status" value="1"/>
</dbReference>
<organism evidence="14 15">
    <name type="scientific">Geodermatophilus poikilotrophus</name>
    <dbReference type="NCBI Taxonomy" id="1333667"/>
    <lineage>
        <taxon>Bacteria</taxon>
        <taxon>Bacillati</taxon>
        <taxon>Actinomycetota</taxon>
        <taxon>Actinomycetes</taxon>
        <taxon>Geodermatophilales</taxon>
        <taxon>Geodermatophilaceae</taxon>
        <taxon>Geodermatophilus</taxon>
    </lineage>
</organism>
<feature type="transmembrane region" description="Helical" evidence="12">
    <location>
        <begin position="288"/>
        <end position="307"/>
    </location>
</feature>
<feature type="transmembrane region" description="Helical" evidence="12">
    <location>
        <begin position="381"/>
        <end position="403"/>
    </location>
</feature>
<keyword evidence="4" id="KW-1003">Cell membrane</keyword>
<evidence type="ECO:0000313" key="14">
    <source>
        <dbReference type="EMBL" id="SES82515.1"/>
    </source>
</evidence>
<evidence type="ECO:0000256" key="10">
    <source>
        <dbReference type="ARBA" id="ARBA00039918"/>
    </source>
</evidence>
<dbReference type="Gene3D" id="1.20.1250.20">
    <property type="entry name" value="MFS general substrate transporter like domains"/>
    <property type="match status" value="2"/>
</dbReference>
<name>A0A1H9ZLA7_9ACTN</name>
<dbReference type="InterPro" id="IPR011701">
    <property type="entry name" value="MFS"/>
</dbReference>
<keyword evidence="15" id="KW-1185">Reference proteome</keyword>
<comment type="similarity">
    <text evidence="2">Belongs to the major facilitator superfamily. Metabolite:H+ Symporter (MHS) family (TC 2.A.1.6) family.</text>
</comment>
<evidence type="ECO:0000256" key="3">
    <source>
        <dbReference type="ARBA" id="ARBA00022448"/>
    </source>
</evidence>
<dbReference type="InterPro" id="IPR020846">
    <property type="entry name" value="MFS_dom"/>
</dbReference>